<dbReference type="AlphaFoldDB" id="A0A4Q9VP55"/>
<dbReference type="PANTHER" id="PTHR34219">
    <property type="entry name" value="IRON-REGULATED INNER MEMBRANE PROTEIN-RELATED"/>
    <property type="match status" value="1"/>
</dbReference>
<feature type="transmembrane region" description="Helical" evidence="1">
    <location>
        <begin position="412"/>
        <end position="439"/>
    </location>
</feature>
<dbReference type="OrthoDB" id="9791166at2"/>
<feature type="transmembrane region" description="Helical" evidence="1">
    <location>
        <begin position="27"/>
        <end position="49"/>
    </location>
</feature>
<gene>
    <name evidence="2" type="ORF">EYW49_12555</name>
</gene>
<feature type="transmembrane region" description="Helical" evidence="1">
    <location>
        <begin position="371"/>
        <end position="392"/>
    </location>
</feature>
<keyword evidence="3" id="KW-1185">Reference proteome</keyword>
<dbReference type="PANTHER" id="PTHR34219:SF1">
    <property type="entry name" value="PEPSY DOMAIN-CONTAINING PROTEIN"/>
    <property type="match status" value="1"/>
</dbReference>
<accession>A0A4Q9VP55</accession>
<keyword evidence="1" id="KW-1133">Transmembrane helix</keyword>
<sequence>MTDTTFDAAASRPATAVLYRAFWRWHFFAGLMVLPFMISLAVTGALYLFQNEIEAVVHRSTLVVAESATPPLAPSAIVERALAAQPGTAIRYVPPASPTASAEVGIKTAAGVKTSLWIDPHDGRVLGQTDDRAKLMWVIRKIHSLEYFGPIANGLIELVAGWAIILVLTGVFLWWPRGRDGGVVTVRGIPRQRVFWRDLHAVTGAFAAVVILFLAVTGLPWSVFWGAHVNEWATGAGVGYPAVMWDDVPKSTVPSKDVLEKTGWVLENAPMVKSTPTTGTSIGLDAAVAVFDASGIHRGYAVDLPGDDPEGVFTASVWPAKVADERLIHLDRYSGKPLVDVRFADYGGVGRLFEWSTNVHMGKEFGLINQLVMLAGCVAIVLLAVSGATMWWKRRPKGKLAPPRRLPDDRVGFAVVAVVVILGVVMPLVGASLLVALTLDLTSIAVARLRAG</sequence>
<dbReference type="Pfam" id="PF03929">
    <property type="entry name" value="PepSY_TM"/>
    <property type="match status" value="1"/>
</dbReference>
<evidence type="ECO:0000313" key="3">
    <source>
        <dbReference type="Proteomes" id="UP000292781"/>
    </source>
</evidence>
<proteinExistence type="predicted"/>
<keyword evidence="1" id="KW-0812">Transmembrane</keyword>
<feature type="transmembrane region" description="Helical" evidence="1">
    <location>
        <begin position="155"/>
        <end position="175"/>
    </location>
</feature>
<evidence type="ECO:0000313" key="2">
    <source>
        <dbReference type="EMBL" id="TBW36977.1"/>
    </source>
</evidence>
<comment type="caution">
    <text evidence="2">The sequence shown here is derived from an EMBL/GenBank/DDBJ whole genome shotgun (WGS) entry which is preliminary data.</text>
</comment>
<dbReference type="RefSeq" id="WP_131309926.1">
    <property type="nucleotide sequence ID" value="NZ_SJFN01000017.1"/>
</dbReference>
<dbReference type="InterPro" id="IPR005625">
    <property type="entry name" value="PepSY-ass_TM"/>
</dbReference>
<name>A0A4Q9VP55_9HYPH</name>
<dbReference type="EMBL" id="SJFN01000017">
    <property type="protein sequence ID" value="TBW36977.1"/>
    <property type="molecule type" value="Genomic_DNA"/>
</dbReference>
<dbReference type="Proteomes" id="UP000292781">
    <property type="component" value="Unassembled WGS sequence"/>
</dbReference>
<keyword evidence="1" id="KW-0472">Membrane</keyword>
<evidence type="ECO:0000256" key="1">
    <source>
        <dbReference type="SAM" id="Phobius"/>
    </source>
</evidence>
<protein>
    <submittedName>
        <fullName evidence="2">PepSY domain-containing protein</fullName>
    </submittedName>
</protein>
<feature type="transmembrane region" description="Helical" evidence="1">
    <location>
        <begin position="195"/>
        <end position="216"/>
    </location>
</feature>
<organism evidence="2 3">
    <name type="scientific">Siculibacillus lacustris</name>
    <dbReference type="NCBI Taxonomy" id="1549641"/>
    <lineage>
        <taxon>Bacteria</taxon>
        <taxon>Pseudomonadati</taxon>
        <taxon>Pseudomonadota</taxon>
        <taxon>Alphaproteobacteria</taxon>
        <taxon>Hyphomicrobiales</taxon>
        <taxon>Ancalomicrobiaceae</taxon>
        <taxon>Siculibacillus</taxon>
    </lineage>
</organism>
<reference evidence="2 3" key="1">
    <citation type="submission" date="2019-02" db="EMBL/GenBank/DDBJ databases">
        <title>Siculibacillus lacustris gen. nov., sp. nov., a new rosette-forming bacterium isolated from a freshwater crater lake (Lake St. Ana, Romania).</title>
        <authorList>
            <person name="Felfoldi T."/>
            <person name="Marton Z."/>
            <person name="Szabo A."/>
            <person name="Mentes A."/>
            <person name="Boka K."/>
            <person name="Marialigeti K."/>
            <person name="Mathe I."/>
            <person name="Koncz M."/>
            <person name="Schumann P."/>
            <person name="Toth E."/>
        </authorList>
    </citation>
    <scope>NUCLEOTIDE SEQUENCE [LARGE SCALE GENOMIC DNA]</scope>
    <source>
        <strain evidence="2 3">SA-279</strain>
    </source>
</reference>